<dbReference type="EMBL" id="JACVVK020000433">
    <property type="protein sequence ID" value="KAK7474567.1"/>
    <property type="molecule type" value="Genomic_DNA"/>
</dbReference>
<proteinExistence type="predicted"/>
<dbReference type="Proteomes" id="UP001519460">
    <property type="component" value="Unassembled WGS sequence"/>
</dbReference>
<gene>
    <name evidence="1" type="ORF">BaRGS_00034212</name>
</gene>
<keyword evidence="2" id="KW-1185">Reference proteome</keyword>
<organism evidence="1 2">
    <name type="scientific">Batillaria attramentaria</name>
    <dbReference type="NCBI Taxonomy" id="370345"/>
    <lineage>
        <taxon>Eukaryota</taxon>
        <taxon>Metazoa</taxon>
        <taxon>Spiralia</taxon>
        <taxon>Lophotrochozoa</taxon>
        <taxon>Mollusca</taxon>
        <taxon>Gastropoda</taxon>
        <taxon>Caenogastropoda</taxon>
        <taxon>Sorbeoconcha</taxon>
        <taxon>Cerithioidea</taxon>
        <taxon>Batillariidae</taxon>
        <taxon>Batillaria</taxon>
    </lineage>
</organism>
<name>A0ABD0JHZ8_9CAEN</name>
<comment type="caution">
    <text evidence="1">The sequence shown here is derived from an EMBL/GenBank/DDBJ whole genome shotgun (WGS) entry which is preliminary data.</text>
</comment>
<evidence type="ECO:0000313" key="1">
    <source>
        <dbReference type="EMBL" id="KAK7474567.1"/>
    </source>
</evidence>
<sequence>MILTQPRSRGTCSENDVRVQMLAACQSSEHDCPAKKGILHPSGRFKFKALQTSSCVHTVSQTFSFCAIINTENLPSPKSKQSVVMAGKTRVS</sequence>
<protein>
    <submittedName>
        <fullName evidence="1">Uncharacterized protein</fullName>
    </submittedName>
</protein>
<evidence type="ECO:0000313" key="2">
    <source>
        <dbReference type="Proteomes" id="UP001519460"/>
    </source>
</evidence>
<accession>A0ABD0JHZ8</accession>
<reference evidence="1 2" key="1">
    <citation type="journal article" date="2023" name="Sci. Data">
        <title>Genome assembly of the Korean intertidal mud-creeper Batillaria attramentaria.</title>
        <authorList>
            <person name="Patra A.K."/>
            <person name="Ho P.T."/>
            <person name="Jun S."/>
            <person name="Lee S.J."/>
            <person name="Kim Y."/>
            <person name="Won Y.J."/>
        </authorList>
    </citation>
    <scope>NUCLEOTIDE SEQUENCE [LARGE SCALE GENOMIC DNA]</scope>
    <source>
        <strain evidence="1">Wonlab-2016</strain>
    </source>
</reference>
<dbReference type="AlphaFoldDB" id="A0ABD0JHZ8"/>